<dbReference type="SMART" id="SM00091">
    <property type="entry name" value="PAS"/>
    <property type="match status" value="2"/>
</dbReference>
<dbReference type="Pfam" id="PF02518">
    <property type="entry name" value="HATPase_c"/>
    <property type="match status" value="1"/>
</dbReference>
<dbReference type="InterPro" id="IPR035965">
    <property type="entry name" value="PAS-like_dom_sf"/>
</dbReference>
<name>A0ABT3G0P1_9BACT</name>
<evidence type="ECO:0000259" key="7">
    <source>
        <dbReference type="PROSITE" id="PS50112"/>
    </source>
</evidence>
<dbReference type="NCBIfam" id="TIGR00229">
    <property type="entry name" value="sensory_box"/>
    <property type="match status" value="2"/>
</dbReference>
<dbReference type="Gene3D" id="3.30.450.20">
    <property type="entry name" value="PAS domain"/>
    <property type="match status" value="2"/>
</dbReference>
<dbReference type="Proteomes" id="UP001165653">
    <property type="component" value="Unassembled WGS sequence"/>
</dbReference>
<dbReference type="InterPro" id="IPR004358">
    <property type="entry name" value="Sig_transdc_His_kin-like_C"/>
</dbReference>
<dbReference type="EMBL" id="JAPDDR010000002">
    <property type="protein sequence ID" value="MCW1913049.1"/>
    <property type="molecule type" value="Genomic_DNA"/>
</dbReference>
<dbReference type="CDD" id="cd00075">
    <property type="entry name" value="HATPase"/>
    <property type="match status" value="1"/>
</dbReference>
<evidence type="ECO:0000256" key="3">
    <source>
        <dbReference type="ARBA" id="ARBA00022553"/>
    </source>
</evidence>
<evidence type="ECO:0000259" key="6">
    <source>
        <dbReference type="PROSITE" id="PS50110"/>
    </source>
</evidence>
<dbReference type="PROSITE" id="PS50113">
    <property type="entry name" value="PAC"/>
    <property type="match status" value="2"/>
</dbReference>
<sequence>MTAEQISETGDEDLTWLLERRQHFDELVGGVEDYAIFMMSKDGTILDWNCGAEILKGYKPEEIVGKSFSNFYSDEEVAARIPEEELEVAAAHGKFATEGWRVRKGGGKFWASVTITAIKTPAKHVAGFLKITRDLTERQEKTEALRQSEERLRLLIESVADYAIFMLDPSGTVVSWNTGARKIKGYEAEEILGQHFSRFYPDDAVASGIPRGLLQRALKEGSAEDEGWRIKKSGERFWASVLITPVTDEVGEHRGFVKITRDLTERRKSLELIQASERKDTFLAMLAHELRNPLAPMAPGVEMILKSPHDTGRVIQIASMLRRQVGLMSRLIEDLVDLSRITTGKIHLRRDRLALPEVLETAIESTRPLLESKGHRLILRLPPTLVEIDGDLHRLVQAVVNLLTNAAKYTPPNGQVELAAEATGDRLLELVVRDNGSGIPGHRLESIFDLFDQGGLASTDGLGIGLTLVRTIVELHGGSVVARSAGENQGSEFRIRLPIVANSSVAQLAATLTPIIKERCRVLVADDSTTSADTLALWFESEGFDSAVAYDGKQAIEVAKETVPQVVCLDIGMPVMNGIEAASEIRKIAPDAFIIAITGWGTEEDRSKTRLAGFDLHLVKPVRIEDLNAAIMKRFPKCYG</sequence>
<dbReference type="Gene3D" id="3.30.565.10">
    <property type="entry name" value="Histidine kinase-like ATPase, C-terminal domain"/>
    <property type="match status" value="1"/>
</dbReference>
<proteinExistence type="predicted"/>
<dbReference type="PANTHER" id="PTHR43547:SF2">
    <property type="entry name" value="HYBRID SIGNAL TRANSDUCTION HISTIDINE KINASE C"/>
    <property type="match status" value="1"/>
</dbReference>
<dbReference type="CDD" id="cd00130">
    <property type="entry name" value="PAS"/>
    <property type="match status" value="2"/>
</dbReference>
<dbReference type="InterPro" id="IPR000700">
    <property type="entry name" value="PAS-assoc_C"/>
</dbReference>
<feature type="modified residue" description="4-aspartylphosphate" evidence="4">
    <location>
        <position position="570"/>
    </location>
</feature>
<dbReference type="Pfam" id="PF00072">
    <property type="entry name" value="Response_reg"/>
    <property type="match status" value="1"/>
</dbReference>
<dbReference type="EC" id="2.7.13.3" evidence="2"/>
<dbReference type="SUPFAM" id="SSF55785">
    <property type="entry name" value="PYP-like sensor domain (PAS domain)"/>
    <property type="match status" value="2"/>
</dbReference>
<evidence type="ECO:0000259" key="8">
    <source>
        <dbReference type="PROSITE" id="PS50113"/>
    </source>
</evidence>
<feature type="domain" description="Histidine kinase" evidence="5">
    <location>
        <begin position="285"/>
        <end position="501"/>
    </location>
</feature>
<dbReference type="InterPro" id="IPR001789">
    <property type="entry name" value="Sig_transdc_resp-reg_receiver"/>
</dbReference>
<organism evidence="9 10">
    <name type="scientific">Luteolibacter rhizosphaerae</name>
    <dbReference type="NCBI Taxonomy" id="2989719"/>
    <lineage>
        <taxon>Bacteria</taxon>
        <taxon>Pseudomonadati</taxon>
        <taxon>Verrucomicrobiota</taxon>
        <taxon>Verrucomicrobiia</taxon>
        <taxon>Verrucomicrobiales</taxon>
        <taxon>Verrucomicrobiaceae</taxon>
        <taxon>Luteolibacter</taxon>
    </lineage>
</organism>
<evidence type="ECO:0000313" key="9">
    <source>
        <dbReference type="EMBL" id="MCW1913049.1"/>
    </source>
</evidence>
<dbReference type="SUPFAM" id="SSF52172">
    <property type="entry name" value="CheY-like"/>
    <property type="match status" value="1"/>
</dbReference>
<dbReference type="SMART" id="SM00086">
    <property type="entry name" value="PAC"/>
    <property type="match status" value="2"/>
</dbReference>
<dbReference type="PROSITE" id="PS50110">
    <property type="entry name" value="RESPONSE_REGULATORY"/>
    <property type="match status" value="1"/>
</dbReference>
<protein>
    <recommendedName>
        <fullName evidence="2">histidine kinase</fullName>
        <ecNumber evidence="2">2.7.13.3</ecNumber>
    </recommendedName>
</protein>
<dbReference type="PANTHER" id="PTHR43547">
    <property type="entry name" value="TWO-COMPONENT HISTIDINE KINASE"/>
    <property type="match status" value="1"/>
</dbReference>
<dbReference type="InterPro" id="IPR003661">
    <property type="entry name" value="HisK_dim/P_dom"/>
</dbReference>
<evidence type="ECO:0000259" key="5">
    <source>
        <dbReference type="PROSITE" id="PS50109"/>
    </source>
</evidence>
<evidence type="ECO:0000256" key="2">
    <source>
        <dbReference type="ARBA" id="ARBA00012438"/>
    </source>
</evidence>
<dbReference type="RefSeq" id="WP_264512090.1">
    <property type="nucleotide sequence ID" value="NZ_JAPDDR010000002.1"/>
</dbReference>
<dbReference type="SUPFAM" id="SSF47384">
    <property type="entry name" value="Homodimeric domain of signal transducing histidine kinase"/>
    <property type="match status" value="1"/>
</dbReference>
<comment type="caution">
    <text evidence="9">The sequence shown here is derived from an EMBL/GenBank/DDBJ whole genome shotgun (WGS) entry which is preliminary data.</text>
</comment>
<dbReference type="PROSITE" id="PS50112">
    <property type="entry name" value="PAS"/>
    <property type="match status" value="2"/>
</dbReference>
<dbReference type="SMART" id="SM00387">
    <property type="entry name" value="HATPase_c"/>
    <property type="match status" value="1"/>
</dbReference>
<feature type="domain" description="PAS" evidence="7">
    <location>
        <begin position="148"/>
        <end position="221"/>
    </location>
</feature>
<evidence type="ECO:0000313" key="10">
    <source>
        <dbReference type="Proteomes" id="UP001165653"/>
    </source>
</evidence>
<feature type="domain" description="PAC" evidence="8">
    <location>
        <begin position="95"/>
        <end position="147"/>
    </location>
</feature>
<dbReference type="InterPro" id="IPR036097">
    <property type="entry name" value="HisK_dim/P_sf"/>
</dbReference>
<dbReference type="SUPFAM" id="SSF55874">
    <property type="entry name" value="ATPase domain of HSP90 chaperone/DNA topoisomerase II/histidine kinase"/>
    <property type="match status" value="1"/>
</dbReference>
<dbReference type="Pfam" id="PF00512">
    <property type="entry name" value="HisKA"/>
    <property type="match status" value="1"/>
</dbReference>
<evidence type="ECO:0000256" key="1">
    <source>
        <dbReference type="ARBA" id="ARBA00000085"/>
    </source>
</evidence>
<dbReference type="InterPro" id="IPR011006">
    <property type="entry name" value="CheY-like_superfamily"/>
</dbReference>
<dbReference type="CDD" id="cd00082">
    <property type="entry name" value="HisKA"/>
    <property type="match status" value="1"/>
</dbReference>
<dbReference type="Gene3D" id="1.10.287.130">
    <property type="match status" value="1"/>
</dbReference>
<evidence type="ECO:0000256" key="4">
    <source>
        <dbReference type="PROSITE-ProRule" id="PRU00169"/>
    </source>
</evidence>
<dbReference type="InterPro" id="IPR001610">
    <property type="entry name" value="PAC"/>
</dbReference>
<accession>A0ABT3G0P1</accession>
<dbReference type="InterPro" id="IPR005467">
    <property type="entry name" value="His_kinase_dom"/>
</dbReference>
<dbReference type="InterPro" id="IPR000014">
    <property type="entry name" value="PAS"/>
</dbReference>
<dbReference type="PROSITE" id="PS50109">
    <property type="entry name" value="HIS_KIN"/>
    <property type="match status" value="1"/>
</dbReference>
<dbReference type="PRINTS" id="PR00344">
    <property type="entry name" value="BCTRLSENSOR"/>
</dbReference>
<dbReference type="Gene3D" id="3.40.50.2300">
    <property type="match status" value="1"/>
</dbReference>
<keyword evidence="3 4" id="KW-0597">Phosphoprotein</keyword>
<feature type="domain" description="PAS" evidence="7">
    <location>
        <begin position="36"/>
        <end position="76"/>
    </location>
</feature>
<reference evidence="9" key="1">
    <citation type="submission" date="2022-10" db="EMBL/GenBank/DDBJ databases">
        <title>Luteolibacter sp. GHJ8, whole genome shotgun sequencing project.</title>
        <authorList>
            <person name="Zhao G."/>
            <person name="Shen L."/>
        </authorList>
    </citation>
    <scope>NUCLEOTIDE SEQUENCE</scope>
    <source>
        <strain evidence="9">GHJ8</strain>
    </source>
</reference>
<gene>
    <name evidence="9" type="ORF">OJ996_05670</name>
</gene>
<dbReference type="SMART" id="SM00388">
    <property type="entry name" value="HisKA"/>
    <property type="match status" value="1"/>
</dbReference>
<dbReference type="InterPro" id="IPR036890">
    <property type="entry name" value="HATPase_C_sf"/>
</dbReference>
<keyword evidence="10" id="KW-1185">Reference proteome</keyword>
<dbReference type="SMART" id="SM00448">
    <property type="entry name" value="REC"/>
    <property type="match status" value="1"/>
</dbReference>
<feature type="domain" description="Response regulatory" evidence="6">
    <location>
        <begin position="521"/>
        <end position="635"/>
    </location>
</feature>
<feature type="domain" description="PAC" evidence="8">
    <location>
        <begin position="223"/>
        <end position="275"/>
    </location>
</feature>
<dbReference type="InterPro" id="IPR003594">
    <property type="entry name" value="HATPase_dom"/>
</dbReference>
<comment type="catalytic activity">
    <reaction evidence="1">
        <text>ATP + protein L-histidine = ADP + protein N-phospho-L-histidine.</text>
        <dbReference type="EC" id="2.7.13.3"/>
    </reaction>
</comment>
<dbReference type="Pfam" id="PF13426">
    <property type="entry name" value="PAS_9"/>
    <property type="match status" value="2"/>
</dbReference>